<protein>
    <recommendedName>
        <fullName evidence="1">Cyanophage baseplate Pam3 plug gp18 domain-containing protein</fullName>
    </recommendedName>
</protein>
<organism evidence="2 3">
    <name type="scientific">Caballeronia telluris</name>
    <dbReference type="NCBI Taxonomy" id="326475"/>
    <lineage>
        <taxon>Bacteria</taxon>
        <taxon>Pseudomonadati</taxon>
        <taxon>Pseudomonadota</taxon>
        <taxon>Betaproteobacteria</taxon>
        <taxon>Burkholderiales</taxon>
        <taxon>Burkholderiaceae</taxon>
        <taxon>Caballeronia</taxon>
    </lineage>
</organism>
<feature type="domain" description="Cyanophage baseplate Pam3 plug gp18" evidence="1">
    <location>
        <begin position="4"/>
        <end position="101"/>
    </location>
</feature>
<dbReference type="EMBL" id="FCNZ02000004">
    <property type="protein sequence ID" value="SAL25663.1"/>
    <property type="molecule type" value="Genomic_DNA"/>
</dbReference>
<reference evidence="2" key="1">
    <citation type="submission" date="2016-01" db="EMBL/GenBank/DDBJ databases">
        <authorList>
            <person name="Peeters Charlotte."/>
        </authorList>
    </citation>
    <scope>NUCLEOTIDE SEQUENCE</scope>
    <source>
        <strain evidence="2">LMG 22936</strain>
    </source>
</reference>
<dbReference type="AlphaFoldDB" id="A0A158G144"/>
<dbReference type="Proteomes" id="UP000054717">
    <property type="component" value="Unassembled WGS sequence"/>
</dbReference>
<name>A0A158G144_9BURK</name>
<evidence type="ECO:0000259" key="1">
    <source>
        <dbReference type="Pfam" id="PF22479"/>
    </source>
</evidence>
<proteinExistence type="predicted"/>
<evidence type="ECO:0000313" key="3">
    <source>
        <dbReference type="Proteomes" id="UP000054717"/>
    </source>
</evidence>
<dbReference type="InterPro" id="IPR054252">
    <property type="entry name" value="Pam3_gp18"/>
</dbReference>
<comment type="caution">
    <text evidence="2">The sequence shown here is derived from an EMBL/GenBank/DDBJ whole genome shotgun (WGS) entry which is preliminary data.</text>
</comment>
<dbReference type="STRING" id="326475.AWB66_01475"/>
<accession>A0A158G144</accession>
<gene>
    <name evidence="2" type="ORF">AWB66_01475</name>
</gene>
<sequence length="102" mass="10890">MNAYEIPLSAKPQLFSIALGGVTYKMTLRWNVPAAAWMLDIADATGKPMAGSIPLVTGVDLLGQYAYLGFTGKLVVQTDHDPDAVPTFDNIGATGHLYFVTS</sequence>
<evidence type="ECO:0000313" key="2">
    <source>
        <dbReference type="EMBL" id="SAL25663.1"/>
    </source>
</evidence>
<dbReference type="RefSeq" id="WP_087629621.1">
    <property type="nucleotide sequence ID" value="NZ_FCNZ02000004.1"/>
</dbReference>
<keyword evidence="3" id="KW-1185">Reference proteome</keyword>
<dbReference type="Pfam" id="PF22479">
    <property type="entry name" value="Pam3_gp18"/>
    <property type="match status" value="1"/>
</dbReference>